<name>A0A2K3DM98_CHLRE</name>
<protein>
    <submittedName>
        <fullName evidence="1">Uncharacterized protein</fullName>
    </submittedName>
</protein>
<proteinExistence type="predicted"/>
<organism evidence="1 2">
    <name type="scientific">Chlamydomonas reinhardtii</name>
    <name type="common">Chlamydomonas smithii</name>
    <dbReference type="NCBI Taxonomy" id="3055"/>
    <lineage>
        <taxon>Eukaryota</taxon>
        <taxon>Viridiplantae</taxon>
        <taxon>Chlorophyta</taxon>
        <taxon>core chlorophytes</taxon>
        <taxon>Chlorophyceae</taxon>
        <taxon>CS clade</taxon>
        <taxon>Chlamydomonadales</taxon>
        <taxon>Chlamydomonadaceae</taxon>
        <taxon>Chlamydomonas</taxon>
    </lineage>
</organism>
<dbReference type="InParanoid" id="A0A2K3DM98"/>
<evidence type="ECO:0000313" key="1">
    <source>
        <dbReference type="EMBL" id="PNW81641.1"/>
    </source>
</evidence>
<dbReference type="GeneID" id="5728605"/>
<dbReference type="Gramene" id="PNW81641">
    <property type="protein sequence ID" value="PNW81641"/>
    <property type="gene ID" value="CHLRE_06g254224v5"/>
</dbReference>
<dbReference type="PaxDb" id="3055-EDO95840"/>
<dbReference type="KEGG" id="cre:CHLRE_06g254224v5"/>
<sequence>MIEDAAIGVSWSYDCPSGTVLTEIRWAIAPAAASTDSGTSDTGLLSGVAFRCGLTLAGLPPALPPATPSNAIATFTASDSSGSGQQQQEVVALQCPPGQFLTSLYGRYMAAVEPAEDGSGGSSAQINSLGVVCSGAALALREASARAHNASANNSSSTYVAFTAAACPAGSK</sequence>
<dbReference type="Proteomes" id="UP000006906">
    <property type="component" value="Chromosome 6"/>
</dbReference>
<dbReference type="RefSeq" id="XP_001703064.2">
    <property type="nucleotide sequence ID" value="XM_001703012.2"/>
</dbReference>
<dbReference type="AlphaFoldDB" id="A0A2K3DM98"/>
<reference evidence="1 2" key="1">
    <citation type="journal article" date="2007" name="Science">
        <title>The Chlamydomonas genome reveals the evolution of key animal and plant functions.</title>
        <authorList>
            <person name="Merchant S.S."/>
            <person name="Prochnik S.E."/>
            <person name="Vallon O."/>
            <person name="Harris E.H."/>
            <person name="Karpowicz S.J."/>
            <person name="Witman G.B."/>
            <person name="Terry A."/>
            <person name="Salamov A."/>
            <person name="Fritz-Laylin L.K."/>
            <person name="Marechal-Drouard L."/>
            <person name="Marshall W.F."/>
            <person name="Qu L.H."/>
            <person name="Nelson D.R."/>
            <person name="Sanderfoot A.A."/>
            <person name="Spalding M.H."/>
            <person name="Kapitonov V.V."/>
            <person name="Ren Q."/>
            <person name="Ferris P."/>
            <person name="Lindquist E."/>
            <person name="Shapiro H."/>
            <person name="Lucas S.M."/>
            <person name="Grimwood J."/>
            <person name="Schmutz J."/>
            <person name="Cardol P."/>
            <person name="Cerutti H."/>
            <person name="Chanfreau G."/>
            <person name="Chen C.L."/>
            <person name="Cognat V."/>
            <person name="Croft M.T."/>
            <person name="Dent R."/>
            <person name="Dutcher S."/>
            <person name="Fernandez E."/>
            <person name="Fukuzawa H."/>
            <person name="Gonzalez-Ballester D."/>
            <person name="Gonzalez-Halphen D."/>
            <person name="Hallmann A."/>
            <person name="Hanikenne M."/>
            <person name="Hippler M."/>
            <person name="Inwood W."/>
            <person name="Jabbari K."/>
            <person name="Kalanon M."/>
            <person name="Kuras R."/>
            <person name="Lefebvre P.A."/>
            <person name="Lemaire S.D."/>
            <person name="Lobanov A.V."/>
            <person name="Lohr M."/>
            <person name="Manuell A."/>
            <person name="Meier I."/>
            <person name="Mets L."/>
            <person name="Mittag M."/>
            <person name="Mittelmeier T."/>
            <person name="Moroney J.V."/>
            <person name="Moseley J."/>
            <person name="Napoli C."/>
            <person name="Nedelcu A.M."/>
            <person name="Niyogi K."/>
            <person name="Novoselov S.V."/>
            <person name="Paulsen I.T."/>
            <person name="Pazour G."/>
            <person name="Purton S."/>
            <person name="Ral J.P."/>
            <person name="Riano-Pachon D.M."/>
            <person name="Riekhof W."/>
            <person name="Rymarquis L."/>
            <person name="Schroda M."/>
            <person name="Stern D."/>
            <person name="Umen J."/>
            <person name="Willows R."/>
            <person name="Wilson N."/>
            <person name="Zimmer S.L."/>
            <person name="Allmer J."/>
            <person name="Balk J."/>
            <person name="Bisova K."/>
            <person name="Chen C.J."/>
            <person name="Elias M."/>
            <person name="Gendler K."/>
            <person name="Hauser C."/>
            <person name="Lamb M.R."/>
            <person name="Ledford H."/>
            <person name="Long J.C."/>
            <person name="Minagawa J."/>
            <person name="Page M.D."/>
            <person name="Pan J."/>
            <person name="Pootakham W."/>
            <person name="Roje S."/>
            <person name="Rose A."/>
            <person name="Stahlberg E."/>
            <person name="Terauchi A.M."/>
            <person name="Yang P."/>
            <person name="Ball S."/>
            <person name="Bowler C."/>
            <person name="Dieckmann C.L."/>
            <person name="Gladyshev V.N."/>
            <person name="Green P."/>
            <person name="Jorgensen R."/>
            <person name="Mayfield S."/>
            <person name="Mueller-Roeber B."/>
            <person name="Rajamani S."/>
            <person name="Sayre R.T."/>
            <person name="Brokstein P."/>
            <person name="Dubchak I."/>
            <person name="Goodstein D."/>
            <person name="Hornick L."/>
            <person name="Huang Y.W."/>
            <person name="Jhaveri J."/>
            <person name="Luo Y."/>
            <person name="Martinez D."/>
            <person name="Ngau W.C."/>
            <person name="Otillar B."/>
            <person name="Poliakov A."/>
            <person name="Porter A."/>
            <person name="Szajkowski L."/>
            <person name="Werner G."/>
            <person name="Zhou K."/>
            <person name="Grigoriev I.V."/>
            <person name="Rokhsar D.S."/>
            <person name="Grossman A.R."/>
        </authorList>
    </citation>
    <scope>NUCLEOTIDE SEQUENCE [LARGE SCALE GENOMIC DNA]</scope>
    <source>
        <strain evidence="2">CC-503</strain>
    </source>
</reference>
<dbReference type="EMBL" id="CM008967">
    <property type="protein sequence ID" value="PNW81641.1"/>
    <property type="molecule type" value="Genomic_DNA"/>
</dbReference>
<keyword evidence="2" id="KW-1185">Reference proteome</keyword>
<evidence type="ECO:0000313" key="2">
    <source>
        <dbReference type="Proteomes" id="UP000006906"/>
    </source>
</evidence>
<accession>A0A2K3DM98</accession>
<gene>
    <name evidence="1" type="ORF">CHLRE_06g254224v5</name>
</gene>